<dbReference type="InterPro" id="IPR013120">
    <property type="entry name" value="FAR_NAD-bd"/>
</dbReference>
<evidence type="ECO:0000313" key="2">
    <source>
        <dbReference type="EMBL" id="GHE15886.1"/>
    </source>
</evidence>
<gene>
    <name evidence="2" type="ORF">GCM10010339_91980</name>
</gene>
<dbReference type="SUPFAM" id="SSF51735">
    <property type="entry name" value="NAD(P)-binding Rossmann-fold domains"/>
    <property type="match status" value="1"/>
</dbReference>
<feature type="domain" description="Thioester reductase (TE)" evidence="1">
    <location>
        <begin position="11"/>
        <end position="253"/>
    </location>
</feature>
<dbReference type="PANTHER" id="PTHR43000">
    <property type="entry name" value="DTDP-D-GLUCOSE 4,6-DEHYDRATASE-RELATED"/>
    <property type="match status" value="1"/>
</dbReference>
<dbReference type="Gene3D" id="3.40.50.720">
    <property type="entry name" value="NAD(P)-binding Rossmann-like Domain"/>
    <property type="match status" value="1"/>
</dbReference>
<reference evidence="2" key="1">
    <citation type="journal article" date="2014" name="Int. J. Syst. Evol. Microbiol.">
        <title>Complete genome sequence of Corynebacterium casei LMG S-19264T (=DSM 44701T), isolated from a smear-ripened cheese.</title>
        <authorList>
            <consortium name="US DOE Joint Genome Institute (JGI-PGF)"/>
            <person name="Walter F."/>
            <person name="Albersmeier A."/>
            <person name="Kalinowski J."/>
            <person name="Ruckert C."/>
        </authorList>
    </citation>
    <scope>NUCLEOTIDE SEQUENCE</scope>
    <source>
        <strain evidence="2">JCM 4714</strain>
    </source>
</reference>
<dbReference type="InterPro" id="IPR036291">
    <property type="entry name" value="NAD(P)-bd_dom_sf"/>
</dbReference>
<dbReference type="EMBL" id="BMVG01000071">
    <property type="protein sequence ID" value="GHE15886.1"/>
    <property type="molecule type" value="Genomic_DNA"/>
</dbReference>
<dbReference type="AlphaFoldDB" id="A0A918YTU8"/>
<sequence length="368" mass="40566">MHRAGGQAHLVTGATGLIGAAVVLQLLTDTDSDIWCLTRPRGARAARQRLHQELTRAARLYGMADTADAIARRCHALTGNLDRPLDPGTLTALPEISHIWHSGASLRAEELFADQVREVNVEGTRRLLDLCRGLGAHFNYVSTASVAPRREGLQHEAPPDATSVLHNVYERSKREAELLVMNSPTPWRILRPVMVVGHSHTYAATTFSGLYAFARRLHRFRRAYGAALEDRRPALVGAATAEVHFAPVDQVARNAVHVGLHGATGYFYHLANSRTLNVADLYTTVFRWSGLLPPHCVPAGTPLAGPDRELNRHMAGFTDYFSRRERFDCTRTQAVVGPQAMSMPMDTTTLTALLDWYGQQVSRSRSPA</sequence>
<dbReference type="Proteomes" id="UP000655443">
    <property type="component" value="Unassembled WGS sequence"/>
</dbReference>
<protein>
    <recommendedName>
        <fullName evidence="1">Thioester reductase (TE) domain-containing protein</fullName>
    </recommendedName>
</protein>
<reference evidence="2" key="2">
    <citation type="submission" date="2020-09" db="EMBL/GenBank/DDBJ databases">
        <authorList>
            <person name="Sun Q."/>
            <person name="Ohkuma M."/>
        </authorList>
    </citation>
    <scope>NUCLEOTIDE SEQUENCE</scope>
    <source>
        <strain evidence="2">JCM 4714</strain>
    </source>
</reference>
<comment type="caution">
    <text evidence="2">The sequence shown here is derived from an EMBL/GenBank/DDBJ whole genome shotgun (WGS) entry which is preliminary data.</text>
</comment>
<dbReference type="RefSeq" id="WP_189959669.1">
    <property type="nucleotide sequence ID" value="NZ_BMVG01000071.1"/>
</dbReference>
<accession>A0A918YTU8</accession>
<evidence type="ECO:0000313" key="3">
    <source>
        <dbReference type="Proteomes" id="UP000655443"/>
    </source>
</evidence>
<name>A0A918YTU8_9ACTN</name>
<organism evidence="2 3">
    <name type="scientific">Streptomyces alanosinicus</name>
    <dbReference type="NCBI Taxonomy" id="68171"/>
    <lineage>
        <taxon>Bacteria</taxon>
        <taxon>Bacillati</taxon>
        <taxon>Actinomycetota</taxon>
        <taxon>Actinomycetes</taxon>
        <taxon>Kitasatosporales</taxon>
        <taxon>Streptomycetaceae</taxon>
        <taxon>Streptomyces</taxon>
    </lineage>
</organism>
<evidence type="ECO:0000259" key="1">
    <source>
        <dbReference type="Pfam" id="PF07993"/>
    </source>
</evidence>
<keyword evidence="3" id="KW-1185">Reference proteome</keyword>
<proteinExistence type="predicted"/>
<dbReference type="Pfam" id="PF07993">
    <property type="entry name" value="NAD_binding_4"/>
    <property type="match status" value="1"/>
</dbReference>